<dbReference type="RefSeq" id="WP_042936645.1">
    <property type="nucleotide sequence ID" value="NZ_JACAQE010000004.1"/>
</dbReference>
<evidence type="ECO:0000313" key="1">
    <source>
        <dbReference type="EMBL" id="NWC14741.1"/>
    </source>
</evidence>
<gene>
    <name evidence="1" type="ORF">HX845_13845</name>
</gene>
<evidence type="ECO:0000313" key="2">
    <source>
        <dbReference type="Proteomes" id="UP000517547"/>
    </source>
</evidence>
<comment type="caution">
    <text evidence="1">The sequence shown here is derived from an EMBL/GenBank/DDBJ whole genome shotgun (WGS) entry which is preliminary data.</text>
</comment>
<protein>
    <submittedName>
        <fullName evidence="1">Type II toxin-antitoxin system RelE/ParE family toxin</fullName>
    </submittedName>
</protein>
<proteinExistence type="predicted"/>
<dbReference type="AlphaFoldDB" id="A0A7Y8CE73"/>
<sequence>MKNSFGVIFLGWHTLSANWEVEYTDEFEHWWDRLTESEQDSVEATVMLLEDFGPHLGFPHSSHIKGSRHGHLRELRIQHGGRPYRVLYVFDPRRCAILLLGGDKTGQDRWYEENIPKAERLYDEHLDTLREEGFDNG</sequence>
<accession>A0A7Y8CE73</accession>
<dbReference type="Proteomes" id="UP000517547">
    <property type="component" value="Unassembled WGS sequence"/>
</dbReference>
<organism evidence="1 2">
    <name type="scientific">Pseudomonas gingeri</name>
    <dbReference type="NCBI Taxonomy" id="117681"/>
    <lineage>
        <taxon>Bacteria</taxon>
        <taxon>Pseudomonadati</taxon>
        <taxon>Pseudomonadota</taxon>
        <taxon>Gammaproteobacteria</taxon>
        <taxon>Pseudomonadales</taxon>
        <taxon>Pseudomonadaceae</taxon>
        <taxon>Pseudomonas</taxon>
    </lineage>
</organism>
<dbReference type="Pfam" id="PF05973">
    <property type="entry name" value="Gp49"/>
    <property type="match status" value="1"/>
</dbReference>
<dbReference type="InterPro" id="IPR009241">
    <property type="entry name" value="HigB-like"/>
</dbReference>
<name>A0A7Y8CE73_9PSED</name>
<dbReference type="EMBL" id="JACAQE010000004">
    <property type="protein sequence ID" value="NWC14741.1"/>
    <property type="molecule type" value="Genomic_DNA"/>
</dbReference>
<reference evidence="1 2" key="1">
    <citation type="submission" date="2020-04" db="EMBL/GenBank/DDBJ databases">
        <title>Molecular characterization of pseudomonads from Agaricus bisporus reveal novel blotch 2 pathogens in Western Europe.</title>
        <authorList>
            <person name="Taparia T."/>
            <person name="Krijger M."/>
            <person name="Haynes E."/>
            <person name="Elpinstone J.G."/>
            <person name="Noble R."/>
            <person name="Van Der Wolf J."/>
        </authorList>
    </citation>
    <scope>NUCLEOTIDE SEQUENCE [LARGE SCALE GENOMIC DNA]</scope>
    <source>
        <strain evidence="1 2">IPO3738</strain>
    </source>
</reference>